<name>A0AA46AEE7_9AQUI</name>
<protein>
    <submittedName>
        <fullName evidence="4">SPFH domain, Band 7 family protein</fullName>
    </submittedName>
</protein>
<dbReference type="SUPFAM" id="SSF117892">
    <property type="entry name" value="Band 7/SPFH domain"/>
    <property type="match status" value="1"/>
</dbReference>
<dbReference type="RefSeq" id="WP_265134422.1">
    <property type="nucleotide sequence ID" value="NZ_FXTX01000009.1"/>
</dbReference>
<evidence type="ECO:0000313" key="4">
    <source>
        <dbReference type="EMBL" id="SMP11988.1"/>
    </source>
</evidence>
<dbReference type="FunFam" id="3.30.479.30:FF:000004">
    <property type="entry name" value="Putative membrane protease family, stomatin"/>
    <property type="match status" value="1"/>
</dbReference>
<dbReference type="PRINTS" id="PR00721">
    <property type="entry name" value="STOMATIN"/>
</dbReference>
<evidence type="ECO:0000259" key="3">
    <source>
        <dbReference type="SMART" id="SM00244"/>
    </source>
</evidence>
<dbReference type="PANTHER" id="PTHR43327:SF10">
    <property type="entry name" value="STOMATIN-LIKE PROTEIN 2, MITOCHONDRIAL"/>
    <property type="match status" value="1"/>
</dbReference>
<accession>A0AA46AEE7</accession>
<dbReference type="InterPro" id="IPR001107">
    <property type="entry name" value="Band_7"/>
</dbReference>
<dbReference type="GO" id="GO:0005886">
    <property type="term" value="C:plasma membrane"/>
    <property type="evidence" value="ECO:0007669"/>
    <property type="project" value="UniProtKB-ARBA"/>
</dbReference>
<proteinExistence type="inferred from homology"/>
<dbReference type="Gene3D" id="3.30.479.30">
    <property type="entry name" value="Band 7 domain"/>
    <property type="match status" value="1"/>
</dbReference>
<sequence length="282" mass="31659">MEVILIFLIIFIVFLIINGVKVVPQKEAWVVERFGKYNRTLEAGLNFIIPFIDYVRAKVSLKEQVIEIPPQEVITKDNVLVSIDTVCYFTIIDPVAATYNIERLVYAIIQTVQTNLRDIVGSMELDEILSSREKINAKIKESLQGASKSWGVLINRVEVKEIKPPKNIADAMSMLIEADRKKRAMILEAEGKRRSQELEAEGFKLAKMQEAEAIERIGQAQANAVRSVREAVNDPQLAGLLLLGDNYIKALEELSKSNNSKIIVLPASVEGLLNLIGKDKRE</sequence>
<comment type="subcellular location">
    <subcellularLocation>
        <location evidence="1">Membrane</location>
        <topology evidence="1">Single-pass membrane protein</topology>
    </subcellularLocation>
</comment>
<feature type="domain" description="Band 7" evidence="3">
    <location>
        <begin position="18"/>
        <end position="176"/>
    </location>
</feature>
<dbReference type="Proteomes" id="UP001157947">
    <property type="component" value="Unassembled WGS sequence"/>
</dbReference>
<comment type="similarity">
    <text evidence="2">Belongs to the band 7/mec-2 family.</text>
</comment>
<dbReference type="AlphaFoldDB" id="A0AA46AEE7"/>
<evidence type="ECO:0000313" key="5">
    <source>
        <dbReference type="Proteomes" id="UP001157947"/>
    </source>
</evidence>
<dbReference type="GO" id="GO:0098552">
    <property type="term" value="C:side of membrane"/>
    <property type="evidence" value="ECO:0007669"/>
    <property type="project" value="UniProtKB-ARBA"/>
</dbReference>
<dbReference type="InterPro" id="IPR001972">
    <property type="entry name" value="Stomatin_HflK_fam"/>
</dbReference>
<comment type="caution">
    <text evidence="4">The sequence shown here is derived from an EMBL/GenBank/DDBJ whole genome shotgun (WGS) entry which is preliminary data.</text>
</comment>
<dbReference type="CDD" id="cd08829">
    <property type="entry name" value="SPFH_paraslipin"/>
    <property type="match status" value="1"/>
</dbReference>
<dbReference type="InterPro" id="IPR036013">
    <property type="entry name" value="Band_7/SPFH_dom_sf"/>
</dbReference>
<reference evidence="4" key="1">
    <citation type="submission" date="2017-05" db="EMBL/GenBank/DDBJ databases">
        <authorList>
            <person name="Varghese N."/>
            <person name="Submissions S."/>
        </authorList>
    </citation>
    <scope>NUCLEOTIDE SEQUENCE</scope>
    <source>
        <strain evidence="4">DSM 18763</strain>
    </source>
</reference>
<evidence type="ECO:0000256" key="1">
    <source>
        <dbReference type="ARBA" id="ARBA00004167"/>
    </source>
</evidence>
<dbReference type="InterPro" id="IPR050710">
    <property type="entry name" value="Band7/mec-2_domain"/>
</dbReference>
<dbReference type="PANTHER" id="PTHR43327">
    <property type="entry name" value="STOMATIN-LIKE PROTEIN 2, MITOCHONDRIAL"/>
    <property type="match status" value="1"/>
</dbReference>
<dbReference type="SMART" id="SM00244">
    <property type="entry name" value="PHB"/>
    <property type="match status" value="1"/>
</dbReference>
<dbReference type="EMBL" id="FXTX01000009">
    <property type="protein sequence ID" value="SMP11988.1"/>
    <property type="molecule type" value="Genomic_DNA"/>
</dbReference>
<dbReference type="Pfam" id="PF01145">
    <property type="entry name" value="Band_7"/>
    <property type="match status" value="1"/>
</dbReference>
<evidence type="ECO:0000256" key="2">
    <source>
        <dbReference type="ARBA" id="ARBA00008164"/>
    </source>
</evidence>
<keyword evidence="5" id="KW-1185">Reference proteome</keyword>
<gene>
    <name evidence="4" type="ORF">SAMN06264868_10926</name>
</gene>
<organism evidence="4 5">
    <name type="scientific">Venenivibrio stagnispumantis</name>
    <dbReference type="NCBI Taxonomy" id="407998"/>
    <lineage>
        <taxon>Bacteria</taxon>
        <taxon>Pseudomonadati</taxon>
        <taxon>Aquificota</taxon>
        <taxon>Aquificia</taxon>
        <taxon>Aquificales</taxon>
        <taxon>Hydrogenothermaceae</taxon>
        <taxon>Venenivibrio</taxon>
    </lineage>
</organism>